<dbReference type="InterPro" id="IPR008323">
    <property type="entry name" value="UCP033563"/>
</dbReference>
<proteinExistence type="predicted"/>
<dbReference type="Pfam" id="PF06245">
    <property type="entry name" value="DUF1015"/>
    <property type="match status" value="1"/>
</dbReference>
<protein>
    <submittedName>
        <fullName evidence="1">DUF1015 domain-containing protein</fullName>
    </submittedName>
</protein>
<evidence type="ECO:0000313" key="2">
    <source>
        <dbReference type="Proteomes" id="UP000777265"/>
    </source>
</evidence>
<dbReference type="PANTHER" id="PTHR36454:SF1">
    <property type="entry name" value="DUF1015 DOMAIN-CONTAINING PROTEIN"/>
    <property type="match status" value="1"/>
</dbReference>
<dbReference type="AlphaFoldDB" id="A0A971M427"/>
<dbReference type="SUPFAM" id="SSF110849">
    <property type="entry name" value="ParB/Sulfiredoxin"/>
    <property type="match status" value="1"/>
</dbReference>
<dbReference type="PIRSF" id="PIRSF033563">
    <property type="entry name" value="UCP033563"/>
    <property type="match status" value="1"/>
</dbReference>
<reference evidence="1" key="2">
    <citation type="submission" date="2020-01" db="EMBL/GenBank/DDBJ databases">
        <authorList>
            <person name="Campanaro S."/>
        </authorList>
    </citation>
    <scope>NUCLEOTIDE SEQUENCE</scope>
    <source>
        <strain evidence="1">AS06rmzACSIP_7</strain>
    </source>
</reference>
<gene>
    <name evidence="1" type="ORF">GXY80_08720</name>
</gene>
<dbReference type="PANTHER" id="PTHR36454">
    <property type="entry name" value="LMO2823 PROTEIN"/>
    <property type="match status" value="1"/>
</dbReference>
<evidence type="ECO:0000313" key="1">
    <source>
        <dbReference type="EMBL" id="NLW35545.1"/>
    </source>
</evidence>
<reference evidence="1" key="1">
    <citation type="journal article" date="2020" name="Biotechnol. Biofuels">
        <title>New insights from the biogas microbiome by comprehensive genome-resolved metagenomics of nearly 1600 species originating from multiple anaerobic digesters.</title>
        <authorList>
            <person name="Campanaro S."/>
            <person name="Treu L."/>
            <person name="Rodriguez-R L.M."/>
            <person name="Kovalovszki A."/>
            <person name="Ziels R.M."/>
            <person name="Maus I."/>
            <person name="Zhu X."/>
            <person name="Kougias P.G."/>
            <person name="Basile A."/>
            <person name="Luo G."/>
            <person name="Schluter A."/>
            <person name="Konstantinidis K.T."/>
            <person name="Angelidaki I."/>
        </authorList>
    </citation>
    <scope>NUCLEOTIDE SEQUENCE</scope>
    <source>
        <strain evidence="1">AS06rmzACSIP_7</strain>
    </source>
</reference>
<dbReference type="EMBL" id="JAAYEE010000140">
    <property type="protein sequence ID" value="NLW35545.1"/>
    <property type="molecule type" value="Genomic_DNA"/>
</dbReference>
<name>A0A971M427_9BACT</name>
<organism evidence="1 2">
    <name type="scientific">Syntrophorhabdus aromaticivorans</name>
    <dbReference type="NCBI Taxonomy" id="328301"/>
    <lineage>
        <taxon>Bacteria</taxon>
        <taxon>Pseudomonadati</taxon>
        <taxon>Thermodesulfobacteriota</taxon>
        <taxon>Syntrophorhabdia</taxon>
        <taxon>Syntrophorhabdales</taxon>
        <taxon>Syntrophorhabdaceae</taxon>
        <taxon>Syntrophorhabdus</taxon>
    </lineage>
</organism>
<dbReference type="InterPro" id="IPR036086">
    <property type="entry name" value="ParB/Sulfiredoxin_sf"/>
</dbReference>
<dbReference type="Proteomes" id="UP000777265">
    <property type="component" value="Unassembled WGS sequence"/>
</dbReference>
<comment type="caution">
    <text evidence="1">The sequence shown here is derived from an EMBL/GenBank/DDBJ whole genome shotgun (WGS) entry which is preliminary data.</text>
</comment>
<accession>A0A971M427</accession>
<sequence>MLEPNTQPFKGILFNHEKIGDIASCVCPPYDIVSDPRTYYQRSPFNAIRLELPVPQPSMDKYAAAKHTMDTWLRDDILGPDKEETIYVYEQEFTVDGIDYLRRGFIALNRLRKDRILTHEETRKKAKEDRERLITTLKTFTSLVFGLYEDKEQEIESLLIHSMKEKIYDFIDEQSIRNRFYRITSSHDIGKLAALMETRSIYIADGHHRLDVSYRLGLRRIPIYLTSMHSSGIVILPYHRIIRFKKERTLAQLLAGLDNVVTIEKYPYEDDNSPKKVERAISASTKPSFALYSGNDPSNFYVLTEKVPLYTDPSVPETLRKLKVSILHAGILKNLLNIEDEEISFTQDIYPSIEQVKEGTVDLAVFLPPTLVKEVKEVAEHGLYMPPKSTFFYPKILTGLVFHKYG</sequence>